<dbReference type="InterPro" id="IPR007627">
    <property type="entry name" value="RNA_pol_sigma70_r2"/>
</dbReference>
<evidence type="ECO:0000256" key="3">
    <source>
        <dbReference type="ARBA" id="ARBA00023082"/>
    </source>
</evidence>
<feature type="domain" description="RNA polymerase sigma-70 region 2" evidence="7">
    <location>
        <begin position="32"/>
        <end position="96"/>
    </location>
</feature>
<feature type="compositionally biased region" description="Polar residues" evidence="6">
    <location>
        <begin position="107"/>
        <end position="119"/>
    </location>
</feature>
<dbReference type="PANTHER" id="PTHR43133">
    <property type="entry name" value="RNA POLYMERASE ECF-TYPE SIGMA FACTO"/>
    <property type="match status" value="1"/>
</dbReference>
<dbReference type="Pfam" id="PF08281">
    <property type="entry name" value="Sigma70_r4_2"/>
    <property type="match status" value="1"/>
</dbReference>
<dbReference type="Gene3D" id="1.10.1740.10">
    <property type="match status" value="1"/>
</dbReference>
<feature type="domain" description="RNA polymerase sigma factor 70 region 4 type 2" evidence="8">
    <location>
        <begin position="135"/>
        <end position="186"/>
    </location>
</feature>
<dbReference type="EMBL" id="JAAWVT010000001">
    <property type="protein sequence ID" value="NKG19540.1"/>
    <property type="molecule type" value="Genomic_DNA"/>
</dbReference>
<dbReference type="InterPro" id="IPR013324">
    <property type="entry name" value="RNA_pol_sigma_r3/r4-like"/>
</dbReference>
<dbReference type="PANTHER" id="PTHR43133:SF8">
    <property type="entry name" value="RNA POLYMERASE SIGMA FACTOR HI_1459-RELATED"/>
    <property type="match status" value="1"/>
</dbReference>
<evidence type="ECO:0000256" key="5">
    <source>
        <dbReference type="ARBA" id="ARBA00023163"/>
    </source>
</evidence>
<dbReference type="InterPro" id="IPR014284">
    <property type="entry name" value="RNA_pol_sigma-70_dom"/>
</dbReference>
<organism evidence="9 10">
    <name type="scientific">Paeniglutamicibacter terrestris</name>
    <dbReference type="NCBI Taxonomy" id="2723403"/>
    <lineage>
        <taxon>Bacteria</taxon>
        <taxon>Bacillati</taxon>
        <taxon>Actinomycetota</taxon>
        <taxon>Actinomycetes</taxon>
        <taxon>Micrococcales</taxon>
        <taxon>Micrococcaceae</taxon>
        <taxon>Paeniglutamicibacter</taxon>
    </lineage>
</organism>
<evidence type="ECO:0000259" key="7">
    <source>
        <dbReference type="Pfam" id="PF04542"/>
    </source>
</evidence>
<comment type="similarity">
    <text evidence="1">Belongs to the sigma-70 factor family. ECF subfamily.</text>
</comment>
<name>A0ABX1G019_9MICC</name>
<evidence type="ECO:0000256" key="4">
    <source>
        <dbReference type="ARBA" id="ARBA00023125"/>
    </source>
</evidence>
<dbReference type="NCBIfam" id="TIGR02937">
    <property type="entry name" value="sigma70-ECF"/>
    <property type="match status" value="1"/>
</dbReference>
<sequence>MPGSEKPDEQQIRSLVARAQSGDARAFEKLLKLHQHGLLRFCRSMLGSSSEAEDVLQDVYLGAWRQLSTLKSSEALGVWLYRIARHRCIDHLRKRTPVPHDLHTEENSTGSVPLHGQRSTEIPETYAENRVAMLDLRRYVGELPQNQRESWVLKEIHHLSYASISEIVGEPVATVRGRIARARTTLAERMQPWR</sequence>
<evidence type="ECO:0000313" key="9">
    <source>
        <dbReference type="EMBL" id="NKG19540.1"/>
    </source>
</evidence>
<evidence type="ECO:0000259" key="8">
    <source>
        <dbReference type="Pfam" id="PF08281"/>
    </source>
</evidence>
<dbReference type="InterPro" id="IPR036388">
    <property type="entry name" value="WH-like_DNA-bd_sf"/>
</dbReference>
<dbReference type="InterPro" id="IPR013249">
    <property type="entry name" value="RNA_pol_sigma70_r4_t2"/>
</dbReference>
<evidence type="ECO:0000256" key="2">
    <source>
        <dbReference type="ARBA" id="ARBA00023015"/>
    </source>
</evidence>
<evidence type="ECO:0000313" key="10">
    <source>
        <dbReference type="Proteomes" id="UP000746595"/>
    </source>
</evidence>
<proteinExistence type="inferred from homology"/>
<dbReference type="SUPFAM" id="SSF88659">
    <property type="entry name" value="Sigma3 and sigma4 domains of RNA polymerase sigma factors"/>
    <property type="match status" value="1"/>
</dbReference>
<keyword evidence="4" id="KW-0238">DNA-binding</keyword>
<protein>
    <submittedName>
        <fullName evidence="9">Sigma-70 family RNA polymerase sigma factor</fullName>
    </submittedName>
</protein>
<keyword evidence="5" id="KW-0804">Transcription</keyword>
<evidence type="ECO:0000256" key="6">
    <source>
        <dbReference type="SAM" id="MobiDB-lite"/>
    </source>
</evidence>
<gene>
    <name evidence="9" type="ORF">HED64_02310</name>
</gene>
<dbReference type="InterPro" id="IPR039425">
    <property type="entry name" value="RNA_pol_sigma-70-like"/>
</dbReference>
<evidence type="ECO:0000256" key="1">
    <source>
        <dbReference type="ARBA" id="ARBA00010641"/>
    </source>
</evidence>
<accession>A0ABX1G019</accession>
<dbReference type="InterPro" id="IPR013325">
    <property type="entry name" value="RNA_pol_sigma_r2"/>
</dbReference>
<dbReference type="Pfam" id="PF04542">
    <property type="entry name" value="Sigma70_r2"/>
    <property type="match status" value="1"/>
</dbReference>
<feature type="region of interest" description="Disordered" evidence="6">
    <location>
        <begin position="99"/>
        <end position="119"/>
    </location>
</feature>
<keyword evidence="10" id="KW-1185">Reference proteome</keyword>
<comment type="caution">
    <text evidence="9">The sequence shown here is derived from an EMBL/GenBank/DDBJ whole genome shotgun (WGS) entry which is preliminary data.</text>
</comment>
<keyword evidence="2" id="KW-0805">Transcription regulation</keyword>
<dbReference type="Gene3D" id="1.10.10.10">
    <property type="entry name" value="Winged helix-like DNA-binding domain superfamily/Winged helix DNA-binding domain"/>
    <property type="match status" value="1"/>
</dbReference>
<dbReference type="RefSeq" id="WP_168150477.1">
    <property type="nucleotide sequence ID" value="NZ_JAAWVT010000001.1"/>
</dbReference>
<dbReference type="SUPFAM" id="SSF88946">
    <property type="entry name" value="Sigma2 domain of RNA polymerase sigma factors"/>
    <property type="match status" value="1"/>
</dbReference>
<reference evidence="9 10" key="1">
    <citation type="submission" date="2020-04" db="EMBL/GenBank/DDBJ databases">
        <title>Paeniglutamicibacter sp. ANT13_2, a novel actinomycete isolated from sediment in Antarctica.</title>
        <authorList>
            <person name="Sakdapetsiri C."/>
            <person name="Pinyakong O."/>
        </authorList>
    </citation>
    <scope>NUCLEOTIDE SEQUENCE [LARGE SCALE GENOMIC DNA]</scope>
    <source>
        <strain evidence="9 10">ANT13_2</strain>
    </source>
</reference>
<dbReference type="Proteomes" id="UP000746595">
    <property type="component" value="Unassembled WGS sequence"/>
</dbReference>
<keyword evidence="3" id="KW-0731">Sigma factor</keyword>